<dbReference type="SUPFAM" id="SSF46785">
    <property type="entry name" value="Winged helix' DNA-binding domain"/>
    <property type="match status" value="1"/>
</dbReference>
<dbReference type="Gene3D" id="1.10.10.10">
    <property type="entry name" value="Winged helix-like DNA-binding domain superfamily/Winged helix DNA-binding domain"/>
    <property type="match status" value="1"/>
</dbReference>
<keyword evidence="3" id="KW-0238">DNA-binding</keyword>
<gene>
    <name evidence="6" type="ORF">FYJ71_09640</name>
</gene>
<dbReference type="EMBL" id="VUNE01000005">
    <property type="protein sequence ID" value="MST63197.1"/>
    <property type="molecule type" value="Genomic_DNA"/>
</dbReference>
<dbReference type="PRINTS" id="PR00039">
    <property type="entry name" value="HTHLYSR"/>
</dbReference>
<dbReference type="AlphaFoldDB" id="A0A6N7XIG3"/>
<organism evidence="6 7">
    <name type="scientific">Peptostreptococcus porci</name>
    <dbReference type="NCBI Taxonomy" id="2652282"/>
    <lineage>
        <taxon>Bacteria</taxon>
        <taxon>Bacillati</taxon>
        <taxon>Bacillota</taxon>
        <taxon>Clostridia</taxon>
        <taxon>Peptostreptococcales</taxon>
        <taxon>Peptostreptococcaceae</taxon>
        <taxon>Peptostreptococcus</taxon>
    </lineage>
</organism>
<evidence type="ECO:0000256" key="2">
    <source>
        <dbReference type="ARBA" id="ARBA00023015"/>
    </source>
</evidence>
<dbReference type="NCBIfam" id="NF040786">
    <property type="entry name" value="LysR_Sec_metab"/>
    <property type="match status" value="1"/>
</dbReference>
<dbReference type="Proteomes" id="UP000440713">
    <property type="component" value="Unassembled WGS sequence"/>
</dbReference>
<evidence type="ECO:0000256" key="3">
    <source>
        <dbReference type="ARBA" id="ARBA00023125"/>
    </source>
</evidence>
<dbReference type="InterPro" id="IPR000847">
    <property type="entry name" value="LysR_HTH_N"/>
</dbReference>
<dbReference type="InterPro" id="IPR047788">
    <property type="entry name" value="LysR-like_Sec_metab"/>
</dbReference>
<dbReference type="PROSITE" id="PS50931">
    <property type="entry name" value="HTH_LYSR"/>
    <property type="match status" value="1"/>
</dbReference>
<evidence type="ECO:0000256" key="1">
    <source>
        <dbReference type="ARBA" id="ARBA00009437"/>
    </source>
</evidence>
<feature type="domain" description="HTH lysR-type" evidence="5">
    <location>
        <begin position="1"/>
        <end position="58"/>
    </location>
</feature>
<dbReference type="PANTHER" id="PTHR30126:SF64">
    <property type="entry name" value="HTH-TYPE TRANSCRIPTIONAL REGULATOR CITR"/>
    <property type="match status" value="1"/>
</dbReference>
<keyword evidence="7" id="KW-1185">Reference proteome</keyword>
<protein>
    <submittedName>
        <fullName evidence="6">LysR family transcriptional regulator</fullName>
    </submittedName>
</protein>
<name>A0A6N7XIG3_9FIRM</name>
<dbReference type="InterPro" id="IPR036390">
    <property type="entry name" value="WH_DNA-bd_sf"/>
</dbReference>
<sequence>MDIKQLEVFVTVAKYKSFSKAARELFLTQPTVSSHIQNLENEMQCVLLNRNSKSITLTDSGKVLYNHAIIILNDCKKAIYDIKEYSGKIEGSLNLVCSSIPEAFIIPNFLEKFCKKYPNITLTIDHCDSNLVVPEILSERVTFGIVGSKKKHPHIKYSEFVHDELVLICPKSIELPNENGYIDIHKLKDLSFIMRKDGSGTRNVIVKALNSSPVPLSQLTTRANVESNSAVIEMVKKGIGCSFVSFISIEEMAKRGEINAYRIKDYSFERNFYFIHSRKKIFTPTEKKFLEFFVDYYDIRDEEEDKVINSND</sequence>
<evidence type="ECO:0000313" key="6">
    <source>
        <dbReference type="EMBL" id="MST63197.1"/>
    </source>
</evidence>
<dbReference type="InterPro" id="IPR005119">
    <property type="entry name" value="LysR_subst-bd"/>
</dbReference>
<evidence type="ECO:0000259" key="5">
    <source>
        <dbReference type="PROSITE" id="PS50931"/>
    </source>
</evidence>
<evidence type="ECO:0000313" key="7">
    <source>
        <dbReference type="Proteomes" id="UP000440713"/>
    </source>
</evidence>
<dbReference type="GO" id="GO:0000976">
    <property type="term" value="F:transcription cis-regulatory region binding"/>
    <property type="evidence" value="ECO:0007669"/>
    <property type="project" value="TreeGrafter"/>
</dbReference>
<comment type="caution">
    <text evidence="6">The sequence shown here is derived from an EMBL/GenBank/DDBJ whole genome shotgun (WGS) entry which is preliminary data.</text>
</comment>
<dbReference type="Pfam" id="PF00126">
    <property type="entry name" value="HTH_1"/>
    <property type="match status" value="1"/>
</dbReference>
<dbReference type="Gene3D" id="3.40.190.290">
    <property type="match status" value="1"/>
</dbReference>
<dbReference type="PANTHER" id="PTHR30126">
    <property type="entry name" value="HTH-TYPE TRANSCRIPTIONAL REGULATOR"/>
    <property type="match status" value="1"/>
</dbReference>
<reference evidence="6 7" key="1">
    <citation type="submission" date="2019-08" db="EMBL/GenBank/DDBJ databases">
        <title>In-depth cultivation of the pig gut microbiome towards novel bacterial diversity and tailored functional studies.</title>
        <authorList>
            <person name="Wylensek D."/>
            <person name="Hitch T.C.A."/>
            <person name="Clavel T."/>
        </authorList>
    </citation>
    <scope>NUCLEOTIDE SEQUENCE [LARGE SCALE GENOMIC DNA]</scope>
    <source>
        <strain evidence="6 7">WCA-SAB-591-4A-A</strain>
    </source>
</reference>
<dbReference type="FunFam" id="1.10.10.10:FF:000001">
    <property type="entry name" value="LysR family transcriptional regulator"/>
    <property type="match status" value="1"/>
</dbReference>
<dbReference type="GO" id="GO:0003700">
    <property type="term" value="F:DNA-binding transcription factor activity"/>
    <property type="evidence" value="ECO:0007669"/>
    <property type="project" value="InterPro"/>
</dbReference>
<dbReference type="RefSeq" id="WP_154538661.1">
    <property type="nucleotide sequence ID" value="NZ_JAQYHJ010000005.1"/>
</dbReference>
<dbReference type="SUPFAM" id="SSF53850">
    <property type="entry name" value="Periplasmic binding protein-like II"/>
    <property type="match status" value="1"/>
</dbReference>
<dbReference type="Pfam" id="PF03466">
    <property type="entry name" value="LysR_substrate"/>
    <property type="match status" value="1"/>
</dbReference>
<keyword evidence="4" id="KW-0804">Transcription</keyword>
<dbReference type="InterPro" id="IPR036388">
    <property type="entry name" value="WH-like_DNA-bd_sf"/>
</dbReference>
<proteinExistence type="inferred from homology"/>
<evidence type="ECO:0000256" key="4">
    <source>
        <dbReference type="ARBA" id="ARBA00023163"/>
    </source>
</evidence>
<accession>A0A6N7XIG3</accession>
<comment type="similarity">
    <text evidence="1">Belongs to the LysR transcriptional regulatory family.</text>
</comment>
<keyword evidence="2" id="KW-0805">Transcription regulation</keyword>